<dbReference type="AlphaFoldDB" id="A0A814CDA5"/>
<dbReference type="EMBL" id="CAJNOJ010000043">
    <property type="protein sequence ID" value="CAF0939939.1"/>
    <property type="molecule type" value="Genomic_DNA"/>
</dbReference>
<gene>
    <name evidence="3" type="ORF">EDS130_LOCUS11769</name>
    <name evidence="4" type="ORF">XAT740_LOCUS19970</name>
</gene>
<keyword evidence="1" id="KW-0175">Coiled coil</keyword>
<feature type="compositionally biased region" description="Polar residues" evidence="2">
    <location>
        <begin position="250"/>
        <end position="259"/>
    </location>
</feature>
<feature type="compositionally biased region" description="Basic and acidic residues" evidence="2">
    <location>
        <begin position="177"/>
        <end position="208"/>
    </location>
</feature>
<reference evidence="3" key="1">
    <citation type="submission" date="2021-02" db="EMBL/GenBank/DDBJ databases">
        <authorList>
            <person name="Nowell W R."/>
        </authorList>
    </citation>
    <scope>NUCLEOTIDE SEQUENCE</scope>
</reference>
<evidence type="ECO:0000313" key="6">
    <source>
        <dbReference type="Proteomes" id="UP000663852"/>
    </source>
</evidence>
<feature type="compositionally biased region" description="Low complexity" evidence="2">
    <location>
        <begin position="260"/>
        <end position="280"/>
    </location>
</feature>
<organism evidence="3 6">
    <name type="scientific">Adineta ricciae</name>
    <name type="common">Rotifer</name>
    <dbReference type="NCBI Taxonomy" id="249248"/>
    <lineage>
        <taxon>Eukaryota</taxon>
        <taxon>Metazoa</taxon>
        <taxon>Spiralia</taxon>
        <taxon>Gnathifera</taxon>
        <taxon>Rotifera</taxon>
        <taxon>Eurotatoria</taxon>
        <taxon>Bdelloidea</taxon>
        <taxon>Adinetida</taxon>
        <taxon>Adinetidae</taxon>
        <taxon>Adineta</taxon>
    </lineage>
</organism>
<accession>A0A814CDA5</accession>
<sequence length="569" mass="65907">MNRGLDEDAKLLQDPNKLYEYLLDNIESMNQSLTDEADFLNNDIKACHEHIEKIKEKFLKKIEEFSKKLEDIRRQNEELSGANKNVLDDASSKINDLFESKRYTEALEEYRAYEKRFNERKRLKNEMLNFRRNEQDIDRFFSTNSPLNEPPVPSSNPVPSATNTMSVEIGDEDDEVYTPKKQELRQKKKLDKDDFGNEDDGMKTEDAQQHLSTFGIRSNRVDKQSQPTLTLANTNTTVNNPSSTSNSTVQPKYTISNRLRSTSSNTKQSSSNRNLSAASSTKNSQLEPLNMKPVVLYKLEDNHFLLMTCTTNDIILFKCQCNRLDRWRLDLIERRTHSTAKLEWHDGLIISMGSIDKQQIYMFTEKGFHTFYIRSDRRGISRILPRGNDDGSDIGNYSYNSPERGIGLVHEKHMYHIFLNRKSRWTLSQYLLDTVAHLYNYDLAALFPDVERFIQFCITDRTMNFLVQLSDSSYAVVFCSANDCSVNDSLRPVILPNAHQPLTICPVFISARNEYHFYINDPSTDTLHVINTDGYLYHHQVKAYAICYVRESQELLIVTENSICSIDIN</sequence>
<feature type="region of interest" description="Disordered" evidence="2">
    <location>
        <begin position="141"/>
        <end position="284"/>
    </location>
</feature>
<name>A0A814CDA5_ADIRI</name>
<dbReference type="OrthoDB" id="10040652at2759"/>
<dbReference type="Proteomes" id="UP000663852">
    <property type="component" value="Unassembled WGS sequence"/>
</dbReference>
<evidence type="ECO:0000313" key="3">
    <source>
        <dbReference type="EMBL" id="CAF0939939.1"/>
    </source>
</evidence>
<protein>
    <submittedName>
        <fullName evidence="3">Uncharacterized protein</fullName>
    </submittedName>
</protein>
<feature type="coiled-coil region" evidence="1">
    <location>
        <begin position="23"/>
        <end position="89"/>
    </location>
</feature>
<evidence type="ECO:0000256" key="2">
    <source>
        <dbReference type="SAM" id="MobiDB-lite"/>
    </source>
</evidence>
<evidence type="ECO:0000313" key="4">
    <source>
        <dbReference type="EMBL" id="CAF1132323.1"/>
    </source>
</evidence>
<comment type="caution">
    <text evidence="3">The sequence shown here is derived from an EMBL/GenBank/DDBJ whole genome shotgun (WGS) entry which is preliminary data.</text>
</comment>
<dbReference type="EMBL" id="CAJNOR010001378">
    <property type="protein sequence ID" value="CAF1132323.1"/>
    <property type="molecule type" value="Genomic_DNA"/>
</dbReference>
<keyword evidence="5" id="KW-1185">Reference proteome</keyword>
<evidence type="ECO:0000313" key="5">
    <source>
        <dbReference type="Proteomes" id="UP000663828"/>
    </source>
</evidence>
<proteinExistence type="predicted"/>
<feature type="compositionally biased region" description="Low complexity" evidence="2">
    <location>
        <begin position="228"/>
        <end position="249"/>
    </location>
</feature>
<dbReference type="Proteomes" id="UP000663828">
    <property type="component" value="Unassembled WGS sequence"/>
</dbReference>
<evidence type="ECO:0000256" key="1">
    <source>
        <dbReference type="SAM" id="Coils"/>
    </source>
</evidence>